<feature type="region of interest" description="Disordered" evidence="1">
    <location>
        <begin position="1"/>
        <end position="27"/>
    </location>
</feature>
<sequence>MSAAQSAPPFRPDAGPPPAPNAGVSQPAAANRPAVLVFAEQQLNLAGTPRDLQALQHLFWQIHAPF</sequence>
<feature type="compositionally biased region" description="Pro residues" evidence="1">
    <location>
        <begin position="9"/>
        <end position="20"/>
    </location>
</feature>
<comment type="caution">
    <text evidence="2">The sequence shown here is derived from an EMBL/GenBank/DDBJ whole genome shotgun (WGS) entry which is preliminary data.</text>
</comment>
<dbReference type="RefSeq" id="WP_095556777.1">
    <property type="nucleotide sequence ID" value="NZ_NSJD01000006.1"/>
</dbReference>
<protein>
    <submittedName>
        <fullName evidence="2">Uncharacterized protein</fullName>
    </submittedName>
</protein>
<evidence type="ECO:0000256" key="1">
    <source>
        <dbReference type="SAM" id="MobiDB-lite"/>
    </source>
</evidence>
<name>A0A2A2ARV4_9BURK</name>
<reference evidence="2 3" key="1">
    <citation type="submission" date="2017-08" db="EMBL/GenBank/DDBJ databases">
        <title>WGS of Clinical strains of the CDC Group NO-1 linked to zoonotic infections in humans.</title>
        <authorList>
            <person name="Bernier A.-M."/>
            <person name="Bernard K."/>
        </authorList>
    </citation>
    <scope>NUCLEOTIDE SEQUENCE [LARGE SCALE GENOMIC DNA]</scope>
    <source>
        <strain evidence="2 3">NML79-0751</strain>
    </source>
</reference>
<proteinExistence type="predicted"/>
<dbReference type="AlphaFoldDB" id="A0A2A2ARV4"/>
<dbReference type="EMBL" id="NSJD01000006">
    <property type="protein sequence ID" value="PAT40424.1"/>
    <property type="molecule type" value="Genomic_DNA"/>
</dbReference>
<evidence type="ECO:0000313" key="3">
    <source>
        <dbReference type="Proteomes" id="UP000218644"/>
    </source>
</evidence>
<evidence type="ECO:0000313" key="2">
    <source>
        <dbReference type="EMBL" id="PAT40424.1"/>
    </source>
</evidence>
<accession>A0A2A2ARV4</accession>
<gene>
    <name evidence="2" type="ORF">CK623_06075</name>
</gene>
<dbReference type="Proteomes" id="UP000218644">
    <property type="component" value="Unassembled WGS sequence"/>
</dbReference>
<organism evidence="2 3">
    <name type="scientific">Vandammella animalimorsus</name>
    <dbReference type="NCBI Taxonomy" id="2029117"/>
    <lineage>
        <taxon>Bacteria</taxon>
        <taxon>Pseudomonadati</taxon>
        <taxon>Pseudomonadota</taxon>
        <taxon>Betaproteobacteria</taxon>
        <taxon>Burkholderiales</taxon>
        <taxon>Comamonadaceae</taxon>
        <taxon>Vandammella</taxon>
    </lineage>
</organism>